<proteinExistence type="predicted"/>
<reference evidence="2" key="1">
    <citation type="journal article" date="2023" name="Front. Plant Sci.">
        <title>Chromosomal-level genome assembly of Melastoma candidum provides insights into trichome evolution.</title>
        <authorList>
            <person name="Zhong Y."/>
            <person name="Wu W."/>
            <person name="Sun C."/>
            <person name="Zou P."/>
            <person name="Liu Y."/>
            <person name="Dai S."/>
            <person name="Zhou R."/>
        </authorList>
    </citation>
    <scope>NUCLEOTIDE SEQUENCE [LARGE SCALE GENOMIC DNA]</scope>
</reference>
<name>A0ACB9R4I1_9MYRT</name>
<keyword evidence="2" id="KW-1185">Reference proteome</keyword>
<gene>
    <name evidence="1" type="ORF">MLD38_012004</name>
</gene>
<comment type="caution">
    <text evidence="1">The sequence shown here is derived from an EMBL/GenBank/DDBJ whole genome shotgun (WGS) entry which is preliminary data.</text>
</comment>
<evidence type="ECO:0000313" key="1">
    <source>
        <dbReference type="EMBL" id="KAI4373947.1"/>
    </source>
</evidence>
<organism evidence="1 2">
    <name type="scientific">Melastoma candidum</name>
    <dbReference type="NCBI Taxonomy" id="119954"/>
    <lineage>
        <taxon>Eukaryota</taxon>
        <taxon>Viridiplantae</taxon>
        <taxon>Streptophyta</taxon>
        <taxon>Embryophyta</taxon>
        <taxon>Tracheophyta</taxon>
        <taxon>Spermatophyta</taxon>
        <taxon>Magnoliopsida</taxon>
        <taxon>eudicotyledons</taxon>
        <taxon>Gunneridae</taxon>
        <taxon>Pentapetalae</taxon>
        <taxon>rosids</taxon>
        <taxon>malvids</taxon>
        <taxon>Myrtales</taxon>
        <taxon>Melastomataceae</taxon>
        <taxon>Melastomatoideae</taxon>
        <taxon>Melastomateae</taxon>
        <taxon>Melastoma</taxon>
    </lineage>
</organism>
<evidence type="ECO:0000313" key="2">
    <source>
        <dbReference type="Proteomes" id="UP001057402"/>
    </source>
</evidence>
<protein>
    <submittedName>
        <fullName evidence="1">Uncharacterized protein</fullName>
    </submittedName>
</protein>
<accession>A0ACB9R4I1</accession>
<sequence>MNAFSPLVVITRADLDEPTSHCLPLSMPNTPESSPSRPPPHPLTSKFKPNHDGDTIDRVRRMWKVGPLLLSFRPAGTRITRFLGPIICSKKLSHFKLIATIPFINQLPRTTILQALPSK</sequence>
<dbReference type="Proteomes" id="UP001057402">
    <property type="component" value="Chromosome 4"/>
</dbReference>
<dbReference type="EMBL" id="CM042883">
    <property type="protein sequence ID" value="KAI4373947.1"/>
    <property type="molecule type" value="Genomic_DNA"/>
</dbReference>